<dbReference type="Proteomes" id="UP000272025">
    <property type="component" value="Unassembled WGS sequence"/>
</dbReference>
<evidence type="ECO:0000313" key="3">
    <source>
        <dbReference type="Proteomes" id="UP000272025"/>
    </source>
</evidence>
<feature type="region of interest" description="Disordered" evidence="1">
    <location>
        <begin position="533"/>
        <end position="572"/>
    </location>
</feature>
<protein>
    <submittedName>
        <fullName evidence="2">Uncharacterized protein</fullName>
    </submittedName>
</protein>
<organism evidence="2 3">
    <name type="scientific">Sodiomyces alkalinus (strain CBS 110278 / VKM F-3762 / F11)</name>
    <name type="common">Alkaliphilic filamentous fungus</name>
    <dbReference type="NCBI Taxonomy" id="1314773"/>
    <lineage>
        <taxon>Eukaryota</taxon>
        <taxon>Fungi</taxon>
        <taxon>Dikarya</taxon>
        <taxon>Ascomycota</taxon>
        <taxon>Pezizomycotina</taxon>
        <taxon>Sordariomycetes</taxon>
        <taxon>Hypocreomycetidae</taxon>
        <taxon>Glomerellales</taxon>
        <taxon>Plectosphaerellaceae</taxon>
        <taxon>Sodiomyces</taxon>
    </lineage>
</organism>
<feature type="region of interest" description="Disordered" evidence="1">
    <location>
        <begin position="383"/>
        <end position="421"/>
    </location>
</feature>
<feature type="compositionally biased region" description="Polar residues" evidence="1">
    <location>
        <begin position="411"/>
        <end position="421"/>
    </location>
</feature>
<feature type="compositionally biased region" description="Basic and acidic residues" evidence="1">
    <location>
        <begin position="1006"/>
        <end position="1031"/>
    </location>
</feature>
<feature type="region of interest" description="Disordered" evidence="1">
    <location>
        <begin position="586"/>
        <end position="667"/>
    </location>
</feature>
<feature type="compositionally biased region" description="Polar residues" evidence="1">
    <location>
        <begin position="537"/>
        <end position="551"/>
    </location>
</feature>
<proteinExistence type="predicted"/>
<dbReference type="GeneID" id="39575386"/>
<feature type="compositionally biased region" description="Basic residues" evidence="1">
    <location>
        <begin position="1231"/>
        <end position="1254"/>
    </location>
</feature>
<evidence type="ECO:0000313" key="2">
    <source>
        <dbReference type="EMBL" id="ROT39334.1"/>
    </source>
</evidence>
<feature type="region of interest" description="Disordered" evidence="1">
    <location>
        <begin position="453"/>
        <end position="484"/>
    </location>
</feature>
<feature type="compositionally biased region" description="Basic and acidic residues" evidence="1">
    <location>
        <begin position="1054"/>
        <end position="1100"/>
    </location>
</feature>
<feature type="region of interest" description="Disordered" evidence="1">
    <location>
        <begin position="1223"/>
        <end position="1256"/>
    </location>
</feature>
<feature type="region of interest" description="Disordered" evidence="1">
    <location>
        <begin position="78"/>
        <end position="107"/>
    </location>
</feature>
<evidence type="ECO:0000256" key="1">
    <source>
        <dbReference type="SAM" id="MobiDB-lite"/>
    </source>
</evidence>
<feature type="compositionally biased region" description="Polar residues" evidence="1">
    <location>
        <begin position="958"/>
        <end position="979"/>
    </location>
</feature>
<name>A0A3N2PXY8_SODAK</name>
<feature type="region of interest" description="Disordered" evidence="1">
    <location>
        <begin position="739"/>
        <end position="1129"/>
    </location>
</feature>
<keyword evidence="3" id="KW-1185">Reference proteome</keyword>
<reference evidence="2 3" key="1">
    <citation type="journal article" date="2018" name="Mol. Ecol.">
        <title>The obligate alkalophilic soda-lake fungus Sodiomyces alkalinus has shifted to a protein diet.</title>
        <authorList>
            <person name="Grum-Grzhimaylo A.A."/>
            <person name="Falkoski D.L."/>
            <person name="van den Heuvel J."/>
            <person name="Valero-Jimenez C.A."/>
            <person name="Min B."/>
            <person name="Choi I.G."/>
            <person name="Lipzen A."/>
            <person name="Daum C.G."/>
            <person name="Aanen D.K."/>
            <person name="Tsang A."/>
            <person name="Henrissat B."/>
            <person name="Bilanenko E.N."/>
            <person name="de Vries R.P."/>
            <person name="van Kan J.A.L."/>
            <person name="Grigoriev I.V."/>
            <person name="Debets A.J.M."/>
        </authorList>
    </citation>
    <scope>NUCLEOTIDE SEQUENCE [LARGE SCALE GENOMIC DNA]</scope>
    <source>
        <strain evidence="2 3">F11</strain>
    </source>
</reference>
<feature type="compositionally biased region" description="Pro residues" evidence="1">
    <location>
        <begin position="785"/>
        <end position="795"/>
    </location>
</feature>
<feature type="region of interest" description="Disordered" evidence="1">
    <location>
        <begin position="38"/>
        <end position="66"/>
    </location>
</feature>
<gene>
    <name evidence="2" type="ORF">SODALDRAFT_157173</name>
</gene>
<dbReference type="RefSeq" id="XP_028467140.1">
    <property type="nucleotide sequence ID" value="XM_028606908.1"/>
</dbReference>
<feature type="compositionally biased region" description="Pro residues" evidence="1">
    <location>
        <begin position="938"/>
        <end position="951"/>
    </location>
</feature>
<accession>A0A3N2PXY8</accession>
<dbReference type="EMBL" id="ML119054">
    <property type="protein sequence ID" value="ROT39334.1"/>
    <property type="molecule type" value="Genomic_DNA"/>
</dbReference>
<feature type="compositionally biased region" description="Polar residues" evidence="1">
    <location>
        <begin position="845"/>
        <end position="855"/>
    </location>
</feature>
<sequence length="1303" mass="141162">MEGILTVCYHLVLGIWSWRSGFCLDFLRDKPAHLPGTFPGLEETIPGQASGPGPEPGPVAEPAAQPADKAAVVTVEGTKTKTPVPDQEVGSGDPDQVDDTPGPKPARECELERLVKDNLKEVESLRTEIAIMMMSQNSLKEGLDLLLVEREENRQHVVAAADIANLQIEIVKLRRTLDLMKKSYHPLTVEREESRQSVTTPPVTKGLSKTERLRKQFGIHQSPTGLTATGSIEHPRPLTPSWGSLLLPPKPELNLTISPIMSVVDIKPPHQEMKSAKTKANLTLSPITSVADIKPSHQEMESAEPKAKLKLALSHIIPVVDTKPPRQEMKPAEPKAKFTLFPIVSVDTKPLHLETKPVKPEPKLTLSLIPSIDIKPRHQEMKPERAAECPVRAVTPAASASKEVATDDAGDSQNRSESLVTVPSVRATEETKVQVPMEKVPVLLKEEEHVVPRQEEVTAENPVADSAMSKQVDPVPAQLPNSNRVVFTGGGPPREEAVKPVFNFTPTSIPALRVPALSKPRIRLITRPVQNVVDKPQFSQGGPPTSQPASSDDTEIYDATPPGTPRNKKPAAIASNDNEEVDMLDAPTFGPLIQNPPPPQATKVKEVNMTDPPRQPSPAIGQAKPALDTEMGDAPLHAPAQPSRPSPQPRPKKEEEEEEEEKLSPAEVVTAFLKIRCHRESAELFEEPLKGSRLRRRRQRYGDWLSAVKAEFSMESDHPVTKPVTSQVTEVVPAKNDIALPASPAPQRPAPTCSNHNTVSAPKDAAPVPKYTVPAATSTTRPRPRLPPTPPPAHPRTPIALPSTPGTAAPSDCQTPKPARQKSPDPTPPLQTPQGKATGSGPVDSPSTVASSPAGSQKKIVRRPKTSSLCASRADLQKRQCKVGSGRVEALRREDSLSPNGKSSPVREASLEPATPAPKRVAEETTEDSPSPMGGAPAPAPSRPPPAPPAERPVLPSGSGSATSEPSKQQPDPPATSSLAPEPVFQFRSNNNRPMRRLRGTPATAEQREQARREMEAAEQARKEQYEEAQRKVLAQGRTARKEPGNTYGKGQTARKEPRNTYRKEKRTKDRVSEEEDTVMRDDEVERHRDEGRRGRETRSGSHSYALLSGGSGRVSGRDAGKGRGTRGAGVAAFREGVGHPVQPYPQAVRYGGHQLDGRHDGGAGQRRDLLRGRLRVVAGEVAGSGWLPSRGDGNVRSGPEGNASADVFLIRPLPPWARRIPFIRDSGRAGGKRKKKSNKKKSKTRNQQKKKRGMQGVSLFLSGPVGVLNHISIRFLSACILTAITRELSRDVVLFLSLPLGG</sequence>